<evidence type="ECO:0000313" key="4">
    <source>
        <dbReference type="Proteomes" id="UP000663828"/>
    </source>
</evidence>
<evidence type="ECO:0000313" key="2">
    <source>
        <dbReference type="EMBL" id="CAF1096246.1"/>
    </source>
</evidence>
<dbReference type="Proteomes" id="UP000663852">
    <property type="component" value="Unassembled WGS sequence"/>
</dbReference>
<dbReference type="AlphaFoldDB" id="A0A815RDG4"/>
<keyword evidence="4" id="KW-1185">Reference proteome</keyword>
<comment type="caution">
    <text evidence="3">The sequence shown here is derived from an EMBL/GenBank/DDBJ whole genome shotgun (WGS) entry which is preliminary data.</text>
</comment>
<feature type="region of interest" description="Disordered" evidence="1">
    <location>
        <begin position="194"/>
        <end position="243"/>
    </location>
</feature>
<reference evidence="3" key="1">
    <citation type="submission" date="2021-02" db="EMBL/GenBank/DDBJ databases">
        <authorList>
            <person name="Nowell W R."/>
        </authorList>
    </citation>
    <scope>NUCLEOTIDE SEQUENCE</scope>
</reference>
<protein>
    <submittedName>
        <fullName evidence="3">Uncharacterized protein</fullName>
    </submittedName>
</protein>
<evidence type="ECO:0000313" key="3">
    <source>
        <dbReference type="EMBL" id="CAF1475649.1"/>
    </source>
</evidence>
<dbReference type="EMBL" id="CAJNOR010004105">
    <property type="protein sequence ID" value="CAF1475649.1"/>
    <property type="molecule type" value="Genomic_DNA"/>
</dbReference>
<dbReference type="Proteomes" id="UP000663828">
    <property type="component" value="Unassembled WGS sequence"/>
</dbReference>
<feature type="compositionally biased region" description="Basic and acidic residues" evidence="1">
    <location>
        <begin position="229"/>
        <end position="243"/>
    </location>
</feature>
<feature type="region of interest" description="Disordered" evidence="1">
    <location>
        <begin position="264"/>
        <end position="297"/>
    </location>
</feature>
<feature type="compositionally biased region" description="Polar residues" evidence="1">
    <location>
        <begin position="194"/>
        <end position="226"/>
    </location>
</feature>
<feature type="region of interest" description="Disordered" evidence="1">
    <location>
        <begin position="112"/>
        <end position="178"/>
    </location>
</feature>
<gene>
    <name evidence="2" type="ORF">EDS130_LOCUS19751</name>
    <name evidence="3" type="ORF">XAT740_LOCUS38238</name>
</gene>
<evidence type="ECO:0000256" key="1">
    <source>
        <dbReference type="SAM" id="MobiDB-lite"/>
    </source>
</evidence>
<dbReference type="EMBL" id="CAJNOJ010000095">
    <property type="protein sequence ID" value="CAF1096246.1"/>
    <property type="molecule type" value="Genomic_DNA"/>
</dbReference>
<accession>A0A815RDG4</accession>
<sequence length="495" mass="56704">MPSELFQPLLHDPLGWKQSTTSYTDHYKWRKLNSKNKDKLISAYSQRYQRQLRKRKTNNQRQPLKANEEQPANRIIVLNKCGDKQQSATYRYLPTKTPVYIVEQKPRPATANVESTCCTQELQRPPTAPPAFQEETSPPTEIQQSVKEETKEKEKRPVDADNDNSRHWLTFPTPKTPQKIIDAKQRLGQLNIPSTLARPSTASNPPTEKQQTAQPINRPSSASAPQTKPADDQHRFLSFEKRETPDDLRAARYRLDKHRYNVSIDNYPPRPKTCPERRYDSPKPVTPPTWKIESPSSQPAKADVWVVEDECKPATPASRPSSSSKYIQIVNCDNVPSEYATALEISNAAQKEYEKNLKINGGRKPENFAYRLPTMLSDNKNVSCITYQNPQQMTGMDSQVRQVTRSSDNDLGVWIRNATDRERASALKIVQDVLNPSHFGYDRQASNRTLSGTRKLGRTRTQHKFPCEICEKLLIKRHVWDLNGLEETLSCPHHP</sequence>
<feature type="compositionally biased region" description="Polar residues" evidence="1">
    <location>
        <begin position="112"/>
        <end position="122"/>
    </location>
</feature>
<name>A0A815RDG4_ADIRI</name>
<feature type="compositionally biased region" description="Basic and acidic residues" evidence="1">
    <location>
        <begin position="146"/>
        <end position="166"/>
    </location>
</feature>
<feature type="compositionally biased region" description="Polar residues" evidence="1">
    <location>
        <begin position="134"/>
        <end position="145"/>
    </location>
</feature>
<proteinExistence type="predicted"/>
<dbReference type="OrthoDB" id="10025361at2759"/>
<organism evidence="3 4">
    <name type="scientific">Adineta ricciae</name>
    <name type="common">Rotifer</name>
    <dbReference type="NCBI Taxonomy" id="249248"/>
    <lineage>
        <taxon>Eukaryota</taxon>
        <taxon>Metazoa</taxon>
        <taxon>Spiralia</taxon>
        <taxon>Gnathifera</taxon>
        <taxon>Rotifera</taxon>
        <taxon>Eurotatoria</taxon>
        <taxon>Bdelloidea</taxon>
        <taxon>Adinetida</taxon>
        <taxon>Adinetidae</taxon>
        <taxon>Adineta</taxon>
    </lineage>
</organism>